<dbReference type="Proteomes" id="UP000188268">
    <property type="component" value="Unassembled WGS sequence"/>
</dbReference>
<gene>
    <name evidence="5" type="ORF">CCACVL1_09975</name>
</gene>
<dbReference type="NCBIfam" id="TIGR01614">
    <property type="entry name" value="PME_inhib"/>
    <property type="match status" value="1"/>
</dbReference>
<dbReference type="PANTHER" id="PTHR31080">
    <property type="entry name" value="PECTINESTERASE INHIBITOR-LIKE"/>
    <property type="match status" value="1"/>
</dbReference>
<keyword evidence="1 3" id="KW-0732">Signal</keyword>
<dbReference type="Gramene" id="OMO85838">
    <property type="protein sequence ID" value="OMO85838"/>
    <property type="gene ID" value="CCACVL1_09975"/>
</dbReference>
<dbReference type="GO" id="GO:0004857">
    <property type="term" value="F:enzyme inhibitor activity"/>
    <property type="evidence" value="ECO:0007669"/>
    <property type="project" value="InterPro"/>
</dbReference>
<feature type="chain" id="PRO_5012187424" evidence="3">
    <location>
        <begin position="31"/>
        <end position="205"/>
    </location>
</feature>
<feature type="signal peptide" evidence="3">
    <location>
        <begin position="1"/>
        <end position="30"/>
    </location>
</feature>
<dbReference type="InterPro" id="IPR035513">
    <property type="entry name" value="Invertase/methylesterase_inhib"/>
</dbReference>
<dbReference type="InterPro" id="IPR051955">
    <property type="entry name" value="PME_Inhibitor"/>
</dbReference>
<dbReference type="InterPro" id="IPR006501">
    <property type="entry name" value="Pectinesterase_inhib_dom"/>
</dbReference>
<feature type="domain" description="Pectinesterase inhibitor" evidence="4">
    <location>
        <begin position="42"/>
        <end position="198"/>
    </location>
</feature>
<proteinExistence type="inferred from homology"/>
<dbReference type="OrthoDB" id="1430376at2759"/>
<comment type="caution">
    <text evidence="5">The sequence shown here is derived from an EMBL/GenBank/DDBJ whole genome shotgun (WGS) entry which is preliminary data.</text>
</comment>
<dbReference type="SUPFAM" id="SSF101148">
    <property type="entry name" value="Plant invertase/pectin methylesterase inhibitor"/>
    <property type="match status" value="1"/>
</dbReference>
<comment type="similarity">
    <text evidence="2">Belongs to the PMEI family.</text>
</comment>
<evidence type="ECO:0000256" key="2">
    <source>
        <dbReference type="ARBA" id="ARBA00038471"/>
    </source>
</evidence>
<name>A0A1R3ITD1_COCAP</name>
<protein>
    <submittedName>
        <fullName evidence="5">Pectinesterase inhibitor</fullName>
    </submittedName>
</protein>
<dbReference type="PANTHER" id="PTHR31080:SF302">
    <property type="entry name" value="21 KDA PROTEIN-LIKE"/>
    <property type="match status" value="1"/>
</dbReference>
<dbReference type="Pfam" id="PF04043">
    <property type="entry name" value="PMEI"/>
    <property type="match status" value="1"/>
</dbReference>
<evidence type="ECO:0000313" key="6">
    <source>
        <dbReference type="Proteomes" id="UP000188268"/>
    </source>
</evidence>
<dbReference type="EMBL" id="AWWV01009549">
    <property type="protein sequence ID" value="OMO85838.1"/>
    <property type="molecule type" value="Genomic_DNA"/>
</dbReference>
<evidence type="ECO:0000313" key="5">
    <source>
        <dbReference type="EMBL" id="OMO85838.1"/>
    </source>
</evidence>
<evidence type="ECO:0000256" key="3">
    <source>
        <dbReference type="SAM" id="SignalP"/>
    </source>
</evidence>
<accession>A0A1R3ITD1</accession>
<reference evidence="5 6" key="1">
    <citation type="submission" date="2013-09" db="EMBL/GenBank/DDBJ databases">
        <title>Corchorus capsularis genome sequencing.</title>
        <authorList>
            <person name="Alam M."/>
            <person name="Haque M.S."/>
            <person name="Islam M.S."/>
            <person name="Emdad E.M."/>
            <person name="Islam M.M."/>
            <person name="Ahmed B."/>
            <person name="Halim A."/>
            <person name="Hossen Q.M.M."/>
            <person name="Hossain M.Z."/>
            <person name="Ahmed R."/>
            <person name="Khan M.M."/>
            <person name="Islam R."/>
            <person name="Rashid M.M."/>
            <person name="Khan S.A."/>
            <person name="Rahman M.S."/>
            <person name="Alam M."/>
        </authorList>
    </citation>
    <scope>NUCLEOTIDE SEQUENCE [LARGE SCALE GENOMIC DNA]</scope>
    <source>
        <strain evidence="6">cv. CVL-1</strain>
        <tissue evidence="5">Whole seedling</tissue>
    </source>
</reference>
<dbReference type="STRING" id="210143.A0A1R3ITD1"/>
<dbReference type="AlphaFoldDB" id="A0A1R3ITD1"/>
<organism evidence="5 6">
    <name type="scientific">Corchorus capsularis</name>
    <name type="common">Jute</name>
    <dbReference type="NCBI Taxonomy" id="210143"/>
    <lineage>
        <taxon>Eukaryota</taxon>
        <taxon>Viridiplantae</taxon>
        <taxon>Streptophyta</taxon>
        <taxon>Embryophyta</taxon>
        <taxon>Tracheophyta</taxon>
        <taxon>Spermatophyta</taxon>
        <taxon>Magnoliopsida</taxon>
        <taxon>eudicotyledons</taxon>
        <taxon>Gunneridae</taxon>
        <taxon>Pentapetalae</taxon>
        <taxon>rosids</taxon>
        <taxon>malvids</taxon>
        <taxon>Malvales</taxon>
        <taxon>Malvaceae</taxon>
        <taxon>Grewioideae</taxon>
        <taxon>Apeibeae</taxon>
        <taxon>Corchorus</taxon>
    </lineage>
</organism>
<evidence type="ECO:0000259" key="4">
    <source>
        <dbReference type="SMART" id="SM00856"/>
    </source>
</evidence>
<keyword evidence="6" id="KW-1185">Reference proteome</keyword>
<evidence type="ECO:0000256" key="1">
    <source>
        <dbReference type="ARBA" id="ARBA00022729"/>
    </source>
</evidence>
<dbReference type="Gene3D" id="1.20.140.40">
    <property type="entry name" value="Invertase/pectin methylesterase inhibitor family protein"/>
    <property type="match status" value="1"/>
</dbReference>
<dbReference type="OMA" id="SCMANIT"/>
<dbReference type="SMART" id="SM00856">
    <property type="entry name" value="PMEI"/>
    <property type="match status" value="1"/>
</dbReference>
<sequence length="205" mass="22484">MGALQFSQSLAFSFAILFLTFNIIPTVVSATTTKSSSVTTKTYKKYINKACQSATYPKDCYASLSKYASTIQSDPVKLYKVSLYITIKAARSTSSSISSLWLLKGLSPTDRAIVRDCAENIGNAVDQLKDSLTKMANLEATDREAQMENIRTWVSAALTDEGTCTDEFDGQKVSDAVNKKIKKPVFKLAKLTSNCLALIDPIIKY</sequence>
<dbReference type="CDD" id="cd15798">
    <property type="entry name" value="PMEI-like_3"/>
    <property type="match status" value="1"/>
</dbReference>